<sequence>MGNLHLQERRMCDLRPGEGGAAVGGLVPEEVRCPIGVPWRVWLGRGQRAAAAGGAVAWKAEGLPPCLVIEAGCPGLRLDVVVVDLALLHADLKVYEKVTTAGTDIARLQSTSKKLEDQVRCLTAEHENGGNAWRIRKGGRREIISEL</sequence>
<reference evidence="1" key="1">
    <citation type="journal article" date="2022" name="bioRxiv">
        <title>Sequencing and chromosome-scale assembly of the giantPleurodeles waltlgenome.</title>
        <authorList>
            <person name="Brown T."/>
            <person name="Elewa A."/>
            <person name="Iarovenko S."/>
            <person name="Subramanian E."/>
            <person name="Araus A.J."/>
            <person name="Petzold A."/>
            <person name="Susuki M."/>
            <person name="Suzuki K.-i.T."/>
            <person name="Hayashi T."/>
            <person name="Toyoda A."/>
            <person name="Oliveira C."/>
            <person name="Osipova E."/>
            <person name="Leigh N.D."/>
            <person name="Simon A."/>
            <person name="Yun M.H."/>
        </authorList>
    </citation>
    <scope>NUCLEOTIDE SEQUENCE</scope>
    <source>
        <strain evidence="1">20211129_DDA</strain>
        <tissue evidence="1">Liver</tissue>
    </source>
</reference>
<keyword evidence="2" id="KW-1185">Reference proteome</keyword>
<dbReference type="Proteomes" id="UP001066276">
    <property type="component" value="Chromosome 4_2"/>
</dbReference>
<name>A0AAV7SKL5_PLEWA</name>
<dbReference type="AlphaFoldDB" id="A0AAV7SKL5"/>
<comment type="caution">
    <text evidence="1">The sequence shown here is derived from an EMBL/GenBank/DDBJ whole genome shotgun (WGS) entry which is preliminary data.</text>
</comment>
<dbReference type="EMBL" id="JANPWB010000008">
    <property type="protein sequence ID" value="KAJ1164618.1"/>
    <property type="molecule type" value="Genomic_DNA"/>
</dbReference>
<protein>
    <submittedName>
        <fullName evidence="1">Uncharacterized protein</fullName>
    </submittedName>
</protein>
<proteinExistence type="predicted"/>
<gene>
    <name evidence="1" type="ORF">NDU88_005053</name>
</gene>
<organism evidence="1 2">
    <name type="scientific">Pleurodeles waltl</name>
    <name type="common">Iberian ribbed newt</name>
    <dbReference type="NCBI Taxonomy" id="8319"/>
    <lineage>
        <taxon>Eukaryota</taxon>
        <taxon>Metazoa</taxon>
        <taxon>Chordata</taxon>
        <taxon>Craniata</taxon>
        <taxon>Vertebrata</taxon>
        <taxon>Euteleostomi</taxon>
        <taxon>Amphibia</taxon>
        <taxon>Batrachia</taxon>
        <taxon>Caudata</taxon>
        <taxon>Salamandroidea</taxon>
        <taxon>Salamandridae</taxon>
        <taxon>Pleurodelinae</taxon>
        <taxon>Pleurodeles</taxon>
    </lineage>
</organism>
<evidence type="ECO:0000313" key="1">
    <source>
        <dbReference type="EMBL" id="KAJ1164618.1"/>
    </source>
</evidence>
<evidence type="ECO:0000313" key="2">
    <source>
        <dbReference type="Proteomes" id="UP001066276"/>
    </source>
</evidence>
<accession>A0AAV7SKL5</accession>